<keyword evidence="8" id="KW-1185">Reference proteome</keyword>
<organism evidence="7 8">
    <name type="scientific">Hyalangium minutum</name>
    <dbReference type="NCBI Taxonomy" id="394096"/>
    <lineage>
        <taxon>Bacteria</taxon>
        <taxon>Pseudomonadati</taxon>
        <taxon>Myxococcota</taxon>
        <taxon>Myxococcia</taxon>
        <taxon>Myxococcales</taxon>
        <taxon>Cystobacterineae</taxon>
        <taxon>Archangiaceae</taxon>
        <taxon>Hyalangium</taxon>
    </lineage>
</organism>
<evidence type="ECO:0000313" key="8">
    <source>
        <dbReference type="Proteomes" id="UP000028725"/>
    </source>
</evidence>
<gene>
    <name evidence="7" type="ORF">DB31_4940</name>
</gene>
<keyword evidence="1" id="KW-0808">Transferase</keyword>
<keyword evidence="3" id="KW-0418">Kinase</keyword>
<evidence type="ECO:0000256" key="2">
    <source>
        <dbReference type="ARBA" id="ARBA00022741"/>
    </source>
</evidence>
<dbReference type="PANTHER" id="PTHR43289:SF34">
    <property type="entry name" value="SERINE_THREONINE-PROTEIN KINASE YBDM-RELATED"/>
    <property type="match status" value="1"/>
</dbReference>
<dbReference type="SUPFAM" id="SSF56112">
    <property type="entry name" value="Protein kinase-like (PK-like)"/>
    <property type="match status" value="1"/>
</dbReference>
<dbReference type="EMBL" id="JMCB01000003">
    <property type="protein sequence ID" value="KFE69898.1"/>
    <property type="molecule type" value="Genomic_DNA"/>
</dbReference>
<dbReference type="CDD" id="cd14014">
    <property type="entry name" value="STKc_PknB_like"/>
    <property type="match status" value="1"/>
</dbReference>
<sequence length="483" mass="53156">MSDDVVGLVKSQVLAAGSTLGPWLLLQRVDSGSYGVVFRARRADDPSAPPVALKVAKQADDPRFEREAHILQLIQHPSVPRFYELGSWTSPDGHSYPFIVMEWVDGTTLYEWFRQKPRSNREVLRVLAPVARALEALHARGVIHRDVKGDNIRVTPEGRAVLLDFGAAWFPEARALTDTLVPPGTTPYRAPELLRFMWKYRKDLEARWEARPSDDLYALGVTAYRLVTGSYPPPVSETRAEEPRKLLRPSEFAAVAPELEGTILRLLAEDPRDRGTTAQIVRALERAANQTDRRVDALIVQTSAAVPTEHEVPRKLTPSNHSRKRGSARPSTERERPALRNTFPLWLSWATASVAGGLLVFAVTEFRHGGNSPEPVPLPITEEHHVPPMDAPDAGVGEEALLSVVQAPPVLSATSVVGLPMPKAPQPGQKKPPCDTDYELEALGACWFISKKDPPCGAGAYEYDGKCIRATFDAPRSPTSGEP</sequence>
<dbReference type="InterPro" id="IPR000719">
    <property type="entry name" value="Prot_kinase_dom"/>
</dbReference>
<feature type="region of interest" description="Disordered" evidence="5">
    <location>
        <begin position="306"/>
        <end position="336"/>
    </location>
</feature>
<comment type="caution">
    <text evidence="7">The sequence shown here is derived from an EMBL/GenBank/DDBJ whole genome shotgun (WGS) entry which is preliminary data.</text>
</comment>
<accession>A0A085WQD5</accession>
<dbReference type="STRING" id="394096.DB31_4940"/>
<evidence type="ECO:0000256" key="4">
    <source>
        <dbReference type="ARBA" id="ARBA00022840"/>
    </source>
</evidence>
<dbReference type="Pfam" id="PF00069">
    <property type="entry name" value="Pkinase"/>
    <property type="match status" value="1"/>
</dbReference>
<name>A0A085WQD5_9BACT</name>
<dbReference type="PROSITE" id="PS50011">
    <property type="entry name" value="PROTEIN_KINASE_DOM"/>
    <property type="match status" value="1"/>
</dbReference>
<keyword evidence="4" id="KW-0067">ATP-binding</keyword>
<dbReference type="GO" id="GO:0005524">
    <property type="term" value="F:ATP binding"/>
    <property type="evidence" value="ECO:0007669"/>
    <property type="project" value="UniProtKB-KW"/>
</dbReference>
<dbReference type="PANTHER" id="PTHR43289">
    <property type="entry name" value="MITOGEN-ACTIVATED PROTEIN KINASE KINASE KINASE 20-RELATED"/>
    <property type="match status" value="1"/>
</dbReference>
<evidence type="ECO:0000256" key="5">
    <source>
        <dbReference type="SAM" id="MobiDB-lite"/>
    </source>
</evidence>
<dbReference type="Gene3D" id="1.10.510.10">
    <property type="entry name" value="Transferase(Phosphotransferase) domain 1"/>
    <property type="match status" value="1"/>
</dbReference>
<dbReference type="AlphaFoldDB" id="A0A085WQD5"/>
<proteinExistence type="predicted"/>
<keyword evidence="2" id="KW-0547">Nucleotide-binding</keyword>
<evidence type="ECO:0000313" key="7">
    <source>
        <dbReference type="EMBL" id="KFE69898.1"/>
    </source>
</evidence>
<feature type="domain" description="Protein kinase" evidence="6">
    <location>
        <begin position="23"/>
        <end position="299"/>
    </location>
</feature>
<dbReference type="Proteomes" id="UP000028725">
    <property type="component" value="Unassembled WGS sequence"/>
</dbReference>
<evidence type="ECO:0000259" key="6">
    <source>
        <dbReference type="PROSITE" id="PS50011"/>
    </source>
</evidence>
<dbReference type="GO" id="GO:0004674">
    <property type="term" value="F:protein serine/threonine kinase activity"/>
    <property type="evidence" value="ECO:0007669"/>
    <property type="project" value="TreeGrafter"/>
</dbReference>
<dbReference type="InterPro" id="IPR011009">
    <property type="entry name" value="Kinase-like_dom_sf"/>
</dbReference>
<dbReference type="RefSeq" id="WP_169787015.1">
    <property type="nucleotide sequence ID" value="NZ_JMCB01000003.1"/>
</dbReference>
<evidence type="ECO:0000256" key="1">
    <source>
        <dbReference type="ARBA" id="ARBA00022679"/>
    </source>
</evidence>
<reference evidence="7 8" key="1">
    <citation type="submission" date="2014-04" db="EMBL/GenBank/DDBJ databases">
        <title>Genome assembly of Hyalangium minutum DSM 14724.</title>
        <authorList>
            <person name="Sharma G."/>
            <person name="Subramanian S."/>
        </authorList>
    </citation>
    <scope>NUCLEOTIDE SEQUENCE [LARGE SCALE GENOMIC DNA]</scope>
    <source>
        <strain evidence="7 8">DSM 14724</strain>
    </source>
</reference>
<dbReference type="SMART" id="SM00220">
    <property type="entry name" value="S_TKc"/>
    <property type="match status" value="1"/>
</dbReference>
<evidence type="ECO:0000256" key="3">
    <source>
        <dbReference type="ARBA" id="ARBA00022777"/>
    </source>
</evidence>
<protein>
    <recommendedName>
        <fullName evidence="6">Protein kinase domain-containing protein</fullName>
    </recommendedName>
</protein>